<dbReference type="AlphaFoldDB" id="A0A1G2CGE9"/>
<dbReference type="Proteomes" id="UP000178880">
    <property type="component" value="Unassembled WGS sequence"/>
</dbReference>
<protein>
    <submittedName>
        <fullName evidence="1">Uncharacterized protein</fullName>
    </submittedName>
</protein>
<accession>A0A1G2CGE9</accession>
<reference evidence="1 2" key="1">
    <citation type="journal article" date="2016" name="Nat. Commun.">
        <title>Thousands of microbial genomes shed light on interconnected biogeochemical processes in an aquifer system.</title>
        <authorList>
            <person name="Anantharaman K."/>
            <person name="Brown C.T."/>
            <person name="Hug L.A."/>
            <person name="Sharon I."/>
            <person name="Castelle C.J."/>
            <person name="Probst A.J."/>
            <person name="Thomas B.C."/>
            <person name="Singh A."/>
            <person name="Wilkins M.J."/>
            <person name="Karaoz U."/>
            <person name="Brodie E.L."/>
            <person name="Williams K.H."/>
            <person name="Hubbard S.S."/>
            <person name="Banfield J.F."/>
        </authorList>
    </citation>
    <scope>NUCLEOTIDE SEQUENCE [LARGE SCALE GENOMIC DNA]</scope>
</reference>
<gene>
    <name evidence="1" type="ORF">A2945_02325</name>
</gene>
<comment type="caution">
    <text evidence="1">The sequence shown here is derived from an EMBL/GenBank/DDBJ whole genome shotgun (WGS) entry which is preliminary data.</text>
</comment>
<proteinExistence type="predicted"/>
<dbReference type="EMBL" id="MHLA01000013">
    <property type="protein sequence ID" value="OGY99809.1"/>
    <property type="molecule type" value="Genomic_DNA"/>
</dbReference>
<evidence type="ECO:0000313" key="1">
    <source>
        <dbReference type="EMBL" id="OGY99809.1"/>
    </source>
</evidence>
<sequence>MVDIFSVIAMLNDTMSINLTVKQKLKGRRVTVEMDADRLERLAASFGFLNPDFIGSLNRAEKDYEAGRYRKIHSLRDVK</sequence>
<evidence type="ECO:0000313" key="2">
    <source>
        <dbReference type="Proteomes" id="UP000178880"/>
    </source>
</evidence>
<name>A0A1G2CGE9_9BACT</name>
<organism evidence="1 2">
    <name type="scientific">Candidatus Liptonbacteria bacterium RIFCSPLOWO2_01_FULL_52_25</name>
    <dbReference type="NCBI Taxonomy" id="1798650"/>
    <lineage>
        <taxon>Bacteria</taxon>
        <taxon>Candidatus Liptoniibacteriota</taxon>
    </lineage>
</organism>